<evidence type="ECO:0000313" key="2">
    <source>
        <dbReference type="EMBL" id="GKV16854.1"/>
    </source>
</evidence>
<dbReference type="EMBL" id="BPVZ01000046">
    <property type="protein sequence ID" value="GKV16854.1"/>
    <property type="molecule type" value="Genomic_DNA"/>
</dbReference>
<evidence type="ECO:0000313" key="3">
    <source>
        <dbReference type="Proteomes" id="UP001054252"/>
    </source>
</evidence>
<organism evidence="2 3">
    <name type="scientific">Rubroshorea leprosula</name>
    <dbReference type="NCBI Taxonomy" id="152421"/>
    <lineage>
        <taxon>Eukaryota</taxon>
        <taxon>Viridiplantae</taxon>
        <taxon>Streptophyta</taxon>
        <taxon>Embryophyta</taxon>
        <taxon>Tracheophyta</taxon>
        <taxon>Spermatophyta</taxon>
        <taxon>Magnoliopsida</taxon>
        <taxon>eudicotyledons</taxon>
        <taxon>Gunneridae</taxon>
        <taxon>Pentapetalae</taxon>
        <taxon>rosids</taxon>
        <taxon>malvids</taxon>
        <taxon>Malvales</taxon>
        <taxon>Dipterocarpaceae</taxon>
        <taxon>Rubroshorea</taxon>
    </lineage>
</organism>
<accession>A0AAV5JQA3</accession>
<comment type="caution">
    <text evidence="2">The sequence shown here is derived from an EMBL/GenBank/DDBJ whole genome shotgun (WGS) entry which is preliminary data.</text>
</comment>
<feature type="signal peptide" evidence="1">
    <location>
        <begin position="1"/>
        <end position="22"/>
    </location>
</feature>
<sequence length="40" mass="4144">MKAFVIATILLFSILIPTSTSAAELVPDGAATGRVLLKDV</sequence>
<reference evidence="2 3" key="1">
    <citation type="journal article" date="2021" name="Commun. Biol.">
        <title>The genome of Shorea leprosula (Dipterocarpaceae) highlights the ecological relevance of drought in aseasonal tropical rainforests.</title>
        <authorList>
            <person name="Ng K.K.S."/>
            <person name="Kobayashi M.J."/>
            <person name="Fawcett J.A."/>
            <person name="Hatakeyama M."/>
            <person name="Paape T."/>
            <person name="Ng C.H."/>
            <person name="Ang C.C."/>
            <person name="Tnah L.H."/>
            <person name="Lee C.T."/>
            <person name="Nishiyama T."/>
            <person name="Sese J."/>
            <person name="O'Brien M.J."/>
            <person name="Copetti D."/>
            <person name="Mohd Noor M.I."/>
            <person name="Ong R.C."/>
            <person name="Putra M."/>
            <person name="Sireger I.Z."/>
            <person name="Indrioko S."/>
            <person name="Kosugi Y."/>
            <person name="Izuno A."/>
            <person name="Isagi Y."/>
            <person name="Lee S.L."/>
            <person name="Shimizu K.K."/>
        </authorList>
    </citation>
    <scope>NUCLEOTIDE SEQUENCE [LARGE SCALE GENOMIC DNA]</scope>
    <source>
        <strain evidence="2">214</strain>
    </source>
</reference>
<name>A0AAV5JQA3_9ROSI</name>
<evidence type="ECO:0000256" key="1">
    <source>
        <dbReference type="SAM" id="SignalP"/>
    </source>
</evidence>
<gene>
    <name evidence="2" type="ORF">SLEP1_g27428</name>
</gene>
<proteinExistence type="predicted"/>
<keyword evidence="1" id="KW-0732">Signal</keyword>
<protein>
    <submittedName>
        <fullName evidence="2">Uncharacterized protein</fullName>
    </submittedName>
</protein>
<keyword evidence="3" id="KW-1185">Reference proteome</keyword>
<dbReference type="AlphaFoldDB" id="A0AAV5JQA3"/>
<dbReference type="Proteomes" id="UP001054252">
    <property type="component" value="Unassembled WGS sequence"/>
</dbReference>
<feature type="chain" id="PRO_5043797852" evidence="1">
    <location>
        <begin position="23"/>
        <end position="40"/>
    </location>
</feature>